<feature type="signal peptide" evidence="3">
    <location>
        <begin position="1"/>
        <end position="20"/>
    </location>
</feature>
<dbReference type="InterPro" id="IPR008979">
    <property type="entry name" value="Galactose-bd-like_sf"/>
</dbReference>
<dbReference type="InterPro" id="IPR052016">
    <property type="entry name" value="Bact_Sigma-Reg"/>
</dbReference>
<keyword evidence="3" id="KW-0732">Signal</keyword>
<dbReference type="Pfam" id="PF07228">
    <property type="entry name" value="SpoIIE"/>
    <property type="match status" value="1"/>
</dbReference>
<feature type="transmembrane region" description="Helical" evidence="2">
    <location>
        <begin position="182"/>
        <end position="206"/>
    </location>
</feature>
<dbReference type="EMBL" id="CP035807">
    <property type="protein sequence ID" value="QEN04400.1"/>
    <property type="molecule type" value="Genomic_DNA"/>
</dbReference>
<evidence type="ECO:0000313" key="6">
    <source>
        <dbReference type="Proteomes" id="UP000323824"/>
    </source>
</evidence>
<feature type="transmembrane region" description="Helical" evidence="2">
    <location>
        <begin position="370"/>
        <end position="387"/>
    </location>
</feature>
<dbReference type="Gene3D" id="2.60.120.260">
    <property type="entry name" value="Galactose-binding domain-like"/>
    <property type="match status" value="1"/>
</dbReference>
<feature type="transmembrane region" description="Helical" evidence="2">
    <location>
        <begin position="218"/>
        <end position="241"/>
    </location>
</feature>
<evidence type="ECO:0000256" key="1">
    <source>
        <dbReference type="ARBA" id="ARBA00022801"/>
    </source>
</evidence>
<name>A0A5C1QBG5_9SPIO</name>
<dbReference type="AlphaFoldDB" id="A0A5C1QBG5"/>
<keyword evidence="6" id="KW-1185">Reference proteome</keyword>
<keyword evidence="2" id="KW-1133">Transmembrane helix</keyword>
<dbReference type="PANTHER" id="PTHR43156:SF9">
    <property type="entry name" value="HAMP DOMAIN-CONTAINING PROTEIN"/>
    <property type="match status" value="1"/>
</dbReference>
<dbReference type="RefSeq" id="WP_149567647.1">
    <property type="nucleotide sequence ID" value="NZ_CP035807.1"/>
</dbReference>
<reference evidence="5 6" key="1">
    <citation type="submission" date="2019-02" db="EMBL/GenBank/DDBJ databases">
        <authorList>
            <person name="Fomenkov A."/>
            <person name="Dubinina G."/>
            <person name="Grabovich M."/>
            <person name="Vincze T."/>
            <person name="Roberts R.J."/>
        </authorList>
    </citation>
    <scope>NUCLEOTIDE SEQUENCE [LARGE SCALE GENOMIC DNA]</scope>
    <source>
        <strain evidence="5 6">P</strain>
    </source>
</reference>
<dbReference type="Proteomes" id="UP000323824">
    <property type="component" value="Chromosome"/>
</dbReference>
<feature type="transmembrane region" description="Helical" evidence="2">
    <location>
        <begin position="283"/>
        <end position="305"/>
    </location>
</feature>
<dbReference type="PANTHER" id="PTHR43156">
    <property type="entry name" value="STAGE II SPORULATION PROTEIN E-RELATED"/>
    <property type="match status" value="1"/>
</dbReference>
<organism evidence="5 6">
    <name type="scientific">Thiospirochaeta perfilievii</name>
    <dbReference type="NCBI Taxonomy" id="252967"/>
    <lineage>
        <taxon>Bacteria</taxon>
        <taxon>Pseudomonadati</taxon>
        <taxon>Spirochaetota</taxon>
        <taxon>Spirochaetia</taxon>
        <taxon>Spirochaetales</taxon>
        <taxon>Spirochaetaceae</taxon>
        <taxon>Thiospirochaeta</taxon>
    </lineage>
</organism>
<feature type="transmembrane region" description="Helical" evidence="2">
    <location>
        <begin position="247"/>
        <end position="271"/>
    </location>
</feature>
<dbReference type="InterPro" id="IPR036457">
    <property type="entry name" value="PPM-type-like_dom_sf"/>
</dbReference>
<dbReference type="KEGG" id="sper:EW093_06715"/>
<feature type="chain" id="PRO_5022815454" description="PPM-type phosphatase domain-containing protein" evidence="3">
    <location>
        <begin position="21"/>
        <end position="689"/>
    </location>
</feature>
<keyword evidence="2" id="KW-0812">Transmembrane</keyword>
<keyword evidence="1" id="KW-0378">Hydrolase</keyword>
<evidence type="ECO:0000256" key="2">
    <source>
        <dbReference type="SAM" id="Phobius"/>
    </source>
</evidence>
<feature type="transmembrane region" description="Helical" evidence="2">
    <location>
        <begin position="311"/>
        <end position="330"/>
    </location>
</feature>
<feature type="domain" description="PPM-type phosphatase" evidence="4">
    <location>
        <begin position="478"/>
        <end position="679"/>
    </location>
</feature>
<dbReference type="SUPFAM" id="SSF49785">
    <property type="entry name" value="Galactose-binding domain-like"/>
    <property type="match status" value="1"/>
</dbReference>
<feature type="transmembrane region" description="Helical" evidence="2">
    <location>
        <begin position="342"/>
        <end position="364"/>
    </location>
</feature>
<sequence length="689" mass="79946">MKIKLSFIYILLFISFNLQSQEFKKNNIDVVSFNNKEEGVNLSRNWLFIPDDNLMYKDKINNINDWYNCNIVGAWYLQVPEAKNYTGTGWFKLYMDIDPSVASEHLGLFLPFSYGGYSVYLNGQFLYESENKFGTKAVSVDIPKELIKAGVNDISVRVKSFSGWGGFSGMPHLGTYNFVYKFFISFIIRNVGISFISLFLSLFFIFHYLFRRQDTFNLVFAGLCFSVALFIMGFNGLWFYIFNYPWAYWVLTFIGGILMYLLPILFFHAFYNMKIRLVGKIFTVFYLFLAAFVLIEFFITGQLFIFNRSLYMLFQLSYILVVIYLFAISIGTLRKRLMYSKLLFLSIFLLGLTFIYSMLCFSTIIYKDPLIGEGFFLMAAVFSIVLAKRFANTHENLEVEYEKNLDLNRTLEDRVFVRTLELKEKNRMVMDSIEYASKIQNSMLPNKYTMAEYLSDFYTIWKPKNVVGGDSYWFYKHDKGFLIAVIDCTGHGVPGAILSTTANNVLERIVSHINNSDPATILYELNRILKRILSQDNPFDIADDGLDIGLCYYDINSSKLTFAGSKIRLHTVDANGELTEYKGDRQGIGYKRSKIDYNYTNHEINVDPSTSFYMTTDGYLDQNGGDQDFGLGWTRYLNLIKSGYKLDMDKQKINLDTFFDDYRGLAEQRDDITLIGFKIKEKAEVDKND</sequence>
<evidence type="ECO:0000313" key="5">
    <source>
        <dbReference type="EMBL" id="QEN04400.1"/>
    </source>
</evidence>
<dbReference type="Gene3D" id="3.60.40.10">
    <property type="entry name" value="PPM-type phosphatase domain"/>
    <property type="match status" value="1"/>
</dbReference>
<gene>
    <name evidence="5" type="ORF">EW093_06715</name>
</gene>
<evidence type="ECO:0000259" key="4">
    <source>
        <dbReference type="Pfam" id="PF07228"/>
    </source>
</evidence>
<dbReference type="OrthoDB" id="9763484at2"/>
<reference evidence="5 6" key="2">
    <citation type="submission" date="2019-09" db="EMBL/GenBank/DDBJ databases">
        <title>Complete Genome Sequence and Methylome Analysis of free living Spirochaetas.</title>
        <authorList>
            <person name="Leshcheva N."/>
            <person name="Mikheeva N."/>
        </authorList>
    </citation>
    <scope>NUCLEOTIDE SEQUENCE [LARGE SCALE GENOMIC DNA]</scope>
    <source>
        <strain evidence="5 6">P</strain>
    </source>
</reference>
<proteinExistence type="predicted"/>
<accession>A0A5C1QBG5</accession>
<dbReference type="GO" id="GO:0016791">
    <property type="term" value="F:phosphatase activity"/>
    <property type="evidence" value="ECO:0007669"/>
    <property type="project" value="TreeGrafter"/>
</dbReference>
<protein>
    <recommendedName>
        <fullName evidence="4">PPM-type phosphatase domain-containing protein</fullName>
    </recommendedName>
</protein>
<dbReference type="InterPro" id="IPR001932">
    <property type="entry name" value="PPM-type_phosphatase-like_dom"/>
</dbReference>
<evidence type="ECO:0000256" key="3">
    <source>
        <dbReference type="SAM" id="SignalP"/>
    </source>
</evidence>
<keyword evidence="2" id="KW-0472">Membrane</keyword>